<dbReference type="Proteomes" id="UP000305067">
    <property type="component" value="Unassembled WGS sequence"/>
</dbReference>
<sequence>MPITLSIAQFHKHGASNNTLYWCLAATTPGTKVVQAFELVGDNHQFGINTKNINLSKSTSLCGGCYIGEAQDDSLEWIATRIRGVPVLNGEPGWRNSNWAMEAVRELQQEQRENASNPRVKILPEISLKTVAEELKEEFSIAELGDPHFYDRFFATQAGQNQS</sequence>
<keyword evidence="2" id="KW-1185">Reference proteome</keyword>
<accession>A0A5C3QFX8</accession>
<proteinExistence type="predicted"/>
<dbReference type="OrthoDB" id="37659at2759"/>
<name>A0A5C3QFX8_9AGAR</name>
<organism evidence="1 2">
    <name type="scientific">Pterulicium gracile</name>
    <dbReference type="NCBI Taxonomy" id="1884261"/>
    <lineage>
        <taxon>Eukaryota</taxon>
        <taxon>Fungi</taxon>
        <taxon>Dikarya</taxon>
        <taxon>Basidiomycota</taxon>
        <taxon>Agaricomycotina</taxon>
        <taxon>Agaricomycetes</taxon>
        <taxon>Agaricomycetidae</taxon>
        <taxon>Agaricales</taxon>
        <taxon>Pleurotineae</taxon>
        <taxon>Pterulaceae</taxon>
        <taxon>Pterulicium</taxon>
    </lineage>
</organism>
<reference evidence="1 2" key="1">
    <citation type="journal article" date="2019" name="Nat. Ecol. Evol.">
        <title>Megaphylogeny resolves global patterns of mushroom evolution.</title>
        <authorList>
            <person name="Varga T."/>
            <person name="Krizsan K."/>
            <person name="Foldi C."/>
            <person name="Dima B."/>
            <person name="Sanchez-Garcia M."/>
            <person name="Sanchez-Ramirez S."/>
            <person name="Szollosi G.J."/>
            <person name="Szarkandi J.G."/>
            <person name="Papp V."/>
            <person name="Albert L."/>
            <person name="Andreopoulos W."/>
            <person name="Angelini C."/>
            <person name="Antonin V."/>
            <person name="Barry K.W."/>
            <person name="Bougher N.L."/>
            <person name="Buchanan P."/>
            <person name="Buyck B."/>
            <person name="Bense V."/>
            <person name="Catcheside P."/>
            <person name="Chovatia M."/>
            <person name="Cooper J."/>
            <person name="Damon W."/>
            <person name="Desjardin D."/>
            <person name="Finy P."/>
            <person name="Geml J."/>
            <person name="Haridas S."/>
            <person name="Hughes K."/>
            <person name="Justo A."/>
            <person name="Karasinski D."/>
            <person name="Kautmanova I."/>
            <person name="Kiss B."/>
            <person name="Kocsube S."/>
            <person name="Kotiranta H."/>
            <person name="LaButti K.M."/>
            <person name="Lechner B.E."/>
            <person name="Liimatainen K."/>
            <person name="Lipzen A."/>
            <person name="Lukacs Z."/>
            <person name="Mihaltcheva S."/>
            <person name="Morgado L.N."/>
            <person name="Niskanen T."/>
            <person name="Noordeloos M.E."/>
            <person name="Ohm R.A."/>
            <person name="Ortiz-Santana B."/>
            <person name="Ovrebo C."/>
            <person name="Racz N."/>
            <person name="Riley R."/>
            <person name="Savchenko A."/>
            <person name="Shiryaev A."/>
            <person name="Soop K."/>
            <person name="Spirin V."/>
            <person name="Szebenyi C."/>
            <person name="Tomsovsky M."/>
            <person name="Tulloss R.E."/>
            <person name="Uehling J."/>
            <person name="Grigoriev I.V."/>
            <person name="Vagvolgyi C."/>
            <person name="Papp T."/>
            <person name="Martin F.M."/>
            <person name="Miettinen O."/>
            <person name="Hibbett D.S."/>
            <person name="Nagy L.G."/>
        </authorList>
    </citation>
    <scope>NUCLEOTIDE SEQUENCE [LARGE SCALE GENOMIC DNA]</scope>
    <source>
        <strain evidence="1 2">CBS 309.79</strain>
    </source>
</reference>
<evidence type="ECO:0000313" key="2">
    <source>
        <dbReference type="Proteomes" id="UP000305067"/>
    </source>
</evidence>
<dbReference type="AlphaFoldDB" id="A0A5C3QFX8"/>
<evidence type="ECO:0000313" key="1">
    <source>
        <dbReference type="EMBL" id="TFL00138.1"/>
    </source>
</evidence>
<protein>
    <submittedName>
        <fullName evidence="1">Uncharacterized protein</fullName>
    </submittedName>
</protein>
<gene>
    <name evidence="1" type="ORF">BDV98DRAFT_120493</name>
</gene>
<dbReference type="EMBL" id="ML178830">
    <property type="protein sequence ID" value="TFL00138.1"/>
    <property type="molecule type" value="Genomic_DNA"/>
</dbReference>